<evidence type="ECO:0000259" key="3">
    <source>
        <dbReference type="PROSITE" id="PS50977"/>
    </source>
</evidence>
<dbReference type="PRINTS" id="PR00455">
    <property type="entry name" value="HTHTETR"/>
</dbReference>
<dbReference type="Pfam" id="PF17926">
    <property type="entry name" value="TetR_C_21"/>
    <property type="match status" value="1"/>
</dbReference>
<gene>
    <name evidence="4" type="ORF">SAMN04488543_3197</name>
</gene>
<evidence type="ECO:0000313" key="5">
    <source>
        <dbReference type="Proteomes" id="UP000199092"/>
    </source>
</evidence>
<dbReference type="InterPro" id="IPR050109">
    <property type="entry name" value="HTH-type_TetR-like_transc_reg"/>
</dbReference>
<reference evidence="4 5" key="1">
    <citation type="submission" date="2016-10" db="EMBL/GenBank/DDBJ databases">
        <authorList>
            <person name="de Groot N.N."/>
        </authorList>
    </citation>
    <scope>NUCLEOTIDE SEQUENCE [LARGE SCALE GENOMIC DNA]</scope>
    <source>
        <strain evidence="4 5">DSM 21741</strain>
    </source>
</reference>
<dbReference type="InterPro" id="IPR041467">
    <property type="entry name" value="Sco4008_C"/>
</dbReference>
<dbReference type="GO" id="GO:0003677">
    <property type="term" value="F:DNA binding"/>
    <property type="evidence" value="ECO:0007669"/>
    <property type="project" value="UniProtKB-UniRule"/>
</dbReference>
<dbReference type="GO" id="GO:0006355">
    <property type="term" value="P:regulation of DNA-templated transcription"/>
    <property type="evidence" value="ECO:0007669"/>
    <property type="project" value="UniProtKB-ARBA"/>
</dbReference>
<dbReference type="EMBL" id="LT629749">
    <property type="protein sequence ID" value="SDT16878.1"/>
    <property type="molecule type" value="Genomic_DNA"/>
</dbReference>
<evidence type="ECO:0000256" key="2">
    <source>
        <dbReference type="PROSITE-ProRule" id="PRU00335"/>
    </source>
</evidence>
<feature type="DNA-binding region" description="H-T-H motif" evidence="2">
    <location>
        <begin position="29"/>
        <end position="48"/>
    </location>
</feature>
<dbReference type="PANTHER" id="PTHR30328">
    <property type="entry name" value="TRANSCRIPTIONAL REPRESSOR"/>
    <property type="match status" value="1"/>
</dbReference>
<dbReference type="RefSeq" id="WP_091414025.1">
    <property type="nucleotide sequence ID" value="NZ_LT629749.1"/>
</dbReference>
<dbReference type="SUPFAM" id="SSF48498">
    <property type="entry name" value="Tetracyclin repressor-like, C-terminal domain"/>
    <property type="match status" value="1"/>
</dbReference>
<dbReference type="OrthoDB" id="4726108at2"/>
<dbReference type="AlphaFoldDB" id="A0A1H1Y5U4"/>
<accession>A0A1H1Y5U4</accession>
<dbReference type="Gene3D" id="1.10.357.10">
    <property type="entry name" value="Tetracycline Repressor, domain 2"/>
    <property type="match status" value="1"/>
</dbReference>
<protein>
    <submittedName>
        <fullName evidence="4">DNA-binding transcriptional regulator, AcrR family</fullName>
    </submittedName>
</protein>
<organism evidence="4 5">
    <name type="scientific">Friedmanniella luteola</name>
    <dbReference type="NCBI Taxonomy" id="546871"/>
    <lineage>
        <taxon>Bacteria</taxon>
        <taxon>Bacillati</taxon>
        <taxon>Actinomycetota</taxon>
        <taxon>Actinomycetes</taxon>
        <taxon>Propionibacteriales</taxon>
        <taxon>Nocardioidaceae</taxon>
        <taxon>Friedmanniella</taxon>
    </lineage>
</organism>
<dbReference type="SUPFAM" id="SSF46689">
    <property type="entry name" value="Homeodomain-like"/>
    <property type="match status" value="1"/>
</dbReference>
<dbReference type="STRING" id="546871.SAMN04488543_3197"/>
<dbReference type="Pfam" id="PF00440">
    <property type="entry name" value="TetR_N"/>
    <property type="match status" value="1"/>
</dbReference>
<dbReference type="Proteomes" id="UP000199092">
    <property type="component" value="Chromosome I"/>
</dbReference>
<evidence type="ECO:0000313" key="4">
    <source>
        <dbReference type="EMBL" id="SDT16878.1"/>
    </source>
</evidence>
<dbReference type="InterPro" id="IPR009057">
    <property type="entry name" value="Homeodomain-like_sf"/>
</dbReference>
<keyword evidence="5" id="KW-1185">Reference proteome</keyword>
<dbReference type="PROSITE" id="PS50977">
    <property type="entry name" value="HTH_TETR_2"/>
    <property type="match status" value="1"/>
</dbReference>
<dbReference type="InterPro" id="IPR001647">
    <property type="entry name" value="HTH_TetR"/>
</dbReference>
<sequence length="186" mass="20460">MTATTADVRSRVLLAARAEFAERGLAGARVDRIAAEARASKERLYAYFGDKVTLFQAVLDADAAEFHAAVTLDPADVAGFVGAVFDESARHPEHLRMLTWARLEGIPYRLPDEAVPRRKLEALEQAQREGRVDPGWRPEDLLELLFSVAHAWVQTPVRPEDQVSSPAEQRAAAVEAARRILAAPVP</sequence>
<evidence type="ECO:0000256" key="1">
    <source>
        <dbReference type="ARBA" id="ARBA00023125"/>
    </source>
</evidence>
<name>A0A1H1Y5U4_9ACTN</name>
<dbReference type="InterPro" id="IPR036271">
    <property type="entry name" value="Tet_transcr_reg_TetR-rel_C_sf"/>
</dbReference>
<keyword evidence="1 2" id="KW-0238">DNA-binding</keyword>
<proteinExistence type="predicted"/>
<dbReference type="PANTHER" id="PTHR30328:SF54">
    <property type="entry name" value="HTH-TYPE TRANSCRIPTIONAL REPRESSOR SCO4008"/>
    <property type="match status" value="1"/>
</dbReference>
<feature type="domain" description="HTH tetR-type" evidence="3">
    <location>
        <begin position="6"/>
        <end position="66"/>
    </location>
</feature>